<accession>A0A3A1TVB2</accession>
<reference evidence="4" key="1">
    <citation type="submission" date="2018-09" db="EMBL/GenBank/DDBJ databases">
        <authorList>
            <person name="Kim I."/>
        </authorList>
    </citation>
    <scope>NUCLEOTIDE SEQUENCE [LARGE SCALE GENOMIC DNA]</scope>
    <source>
        <strain evidence="4">DD4a</strain>
    </source>
</reference>
<dbReference type="OrthoDB" id="1683430at2"/>
<evidence type="ECO:0000313" key="3">
    <source>
        <dbReference type="EMBL" id="RIX27568.1"/>
    </source>
</evidence>
<proteinExistence type="predicted"/>
<feature type="domain" description="Transcription regulator PadR N-terminal" evidence="2">
    <location>
        <begin position="51"/>
        <end position="118"/>
    </location>
</feature>
<feature type="compositionally biased region" description="Basic and acidic residues" evidence="1">
    <location>
        <begin position="124"/>
        <end position="143"/>
    </location>
</feature>
<dbReference type="AlphaFoldDB" id="A0A3A1TVB2"/>
<dbReference type="SUPFAM" id="SSF46785">
    <property type="entry name" value="Winged helix' DNA-binding domain"/>
    <property type="match status" value="1"/>
</dbReference>
<name>A0A3A1TVB2_9MICO</name>
<evidence type="ECO:0000313" key="4">
    <source>
        <dbReference type="Proteomes" id="UP000265742"/>
    </source>
</evidence>
<evidence type="ECO:0000256" key="1">
    <source>
        <dbReference type="SAM" id="MobiDB-lite"/>
    </source>
</evidence>
<feature type="region of interest" description="Disordered" evidence="1">
    <location>
        <begin position="27"/>
        <end position="49"/>
    </location>
</feature>
<evidence type="ECO:0000259" key="2">
    <source>
        <dbReference type="Pfam" id="PF03551"/>
    </source>
</evidence>
<feature type="compositionally biased region" description="Low complexity" evidence="1">
    <location>
        <begin position="1"/>
        <end position="14"/>
    </location>
</feature>
<dbReference type="Gene3D" id="1.10.10.10">
    <property type="entry name" value="Winged helix-like DNA-binding domain superfamily/Winged helix DNA-binding domain"/>
    <property type="match status" value="1"/>
</dbReference>
<keyword evidence="4" id="KW-1185">Reference proteome</keyword>
<dbReference type="EMBL" id="QXTG01000002">
    <property type="protein sequence ID" value="RIX27568.1"/>
    <property type="molecule type" value="Genomic_DNA"/>
</dbReference>
<dbReference type="PANTHER" id="PTHR43252:SF2">
    <property type="entry name" value="TRANSCRIPTION REGULATOR, PADR-LIKE FAMILY"/>
    <property type="match status" value="1"/>
</dbReference>
<dbReference type="PANTHER" id="PTHR43252">
    <property type="entry name" value="TRANSCRIPTIONAL REGULATOR YQJI"/>
    <property type="match status" value="1"/>
</dbReference>
<comment type="caution">
    <text evidence="3">The sequence shown here is derived from an EMBL/GenBank/DDBJ whole genome shotgun (WGS) entry which is preliminary data.</text>
</comment>
<organism evidence="3 4">
    <name type="scientific">Amnibacterium setariae</name>
    <dbReference type="NCBI Taxonomy" id="2306585"/>
    <lineage>
        <taxon>Bacteria</taxon>
        <taxon>Bacillati</taxon>
        <taxon>Actinomycetota</taxon>
        <taxon>Actinomycetes</taxon>
        <taxon>Micrococcales</taxon>
        <taxon>Microbacteriaceae</taxon>
        <taxon>Amnibacterium</taxon>
    </lineage>
</organism>
<dbReference type="InterPro" id="IPR036388">
    <property type="entry name" value="WH-like_DNA-bd_sf"/>
</dbReference>
<dbReference type="RefSeq" id="WP_119481877.1">
    <property type="nucleotide sequence ID" value="NZ_QXTG01000002.1"/>
</dbReference>
<dbReference type="Pfam" id="PF03551">
    <property type="entry name" value="PadR"/>
    <property type="match status" value="1"/>
</dbReference>
<feature type="region of interest" description="Disordered" evidence="1">
    <location>
        <begin position="1"/>
        <end position="20"/>
    </location>
</feature>
<feature type="region of interest" description="Disordered" evidence="1">
    <location>
        <begin position="119"/>
        <end position="143"/>
    </location>
</feature>
<dbReference type="Proteomes" id="UP000265742">
    <property type="component" value="Unassembled WGS sequence"/>
</dbReference>
<protein>
    <submittedName>
        <fullName evidence="3">PadR family transcriptional regulator</fullName>
    </submittedName>
</protein>
<dbReference type="InterPro" id="IPR005149">
    <property type="entry name" value="Tscrpt_reg_PadR_N"/>
</dbReference>
<sequence>MNGSSSSRPTGSRSAVGFGLDRIREAVEDLRSPGDRRARPRPERSDVRDAVLTVLEEQPADGYRIVRVLQERSGDGPGTSAGEVYPALQLLADEGLVTAAETDGRKTWTVTAAGRAAAGAARTRTADEVRDGDSDHADRADRRGVARSGAALASAAALAARTGTPAQVAEVVAVLDDARRRVFAILSRG</sequence>
<gene>
    <name evidence="3" type="ORF">D1781_08300</name>
</gene>
<dbReference type="InterPro" id="IPR036390">
    <property type="entry name" value="WH_DNA-bd_sf"/>
</dbReference>